<sequence>MQRIPLNIQTLYADLQQQVGMASSDEATVVATTVGGISYLRLQRWVGASRTIEHLGRADDPAVIARAEAAKAEMARRQERRRLVSTLRRLIPGPTATLGKVLDAVAHAGLFRRGAVLVGTAAYQCYPPLLGAILPSATVMTQDADLATADLALDGEVAGDSMIAILQRADASFTGLPGLDPRAPPARFRNAESFVVDLLTPQRRRSDRNPMPLKALAAGAVPLQHLEQFPIQLERSIALDPCFDAFSSREPVSTSLENALDWLIEEPVPAVALHGAGVAVSLPRPARFAVHKLILAQKRGAHEAAKSRKDLAQAAALVTALREAAPFELQDALDEARAIGRDGWARPIDRSLSQIAALA</sequence>
<accession>A0A1D7U1M9</accession>
<protein>
    <recommendedName>
        <fullName evidence="1">Nucleotidyltransferase-like domain-containing protein</fullName>
    </recommendedName>
</protein>
<feature type="domain" description="Nucleotidyltransferase-like" evidence="1">
    <location>
        <begin position="258"/>
        <end position="336"/>
    </location>
</feature>
<keyword evidence="3" id="KW-1185">Reference proteome</keyword>
<proteinExistence type="predicted"/>
<name>A0A1D7U1M9_9HYPH</name>
<evidence type="ECO:0000259" key="1">
    <source>
        <dbReference type="Pfam" id="PF12281"/>
    </source>
</evidence>
<dbReference type="KEGG" id="bvv:BHK69_13010"/>
<evidence type="ECO:0000313" key="2">
    <source>
        <dbReference type="EMBL" id="AOO81261.1"/>
    </source>
</evidence>
<gene>
    <name evidence="2" type="ORF">BHK69_13010</name>
</gene>
<reference evidence="2 3" key="1">
    <citation type="journal article" date="2015" name="Antonie Van Leeuwenhoek">
        <title>Bosea vaviloviae sp. nov., a new species of slow-growing rhizobia isolated from nodules of the relict species Vavilovia formosa (Stev.) Fed.</title>
        <authorList>
            <person name="Safronova V.I."/>
            <person name="Kuznetsova I.G."/>
            <person name="Sazanova A.L."/>
            <person name="Kimeklis A.K."/>
            <person name="Belimov A.A."/>
            <person name="Andronov E.E."/>
            <person name="Pinaev A.G."/>
            <person name="Chizhevskaya E.P."/>
            <person name="Pukhaev A.R."/>
            <person name="Popov K.P."/>
            <person name="Willems A."/>
            <person name="Tikhonovich I.A."/>
        </authorList>
    </citation>
    <scope>NUCLEOTIDE SEQUENCE [LARGE SCALE GENOMIC DNA]</scope>
    <source>
        <strain evidence="2 3">Vaf18</strain>
    </source>
</reference>
<dbReference type="AlphaFoldDB" id="A0A1D7U1M9"/>
<dbReference type="OrthoDB" id="5469612at2"/>
<feature type="domain" description="Nucleotidyltransferase-like" evidence="1">
    <location>
        <begin position="98"/>
        <end position="227"/>
    </location>
</feature>
<dbReference type="RefSeq" id="WP_069690475.1">
    <property type="nucleotide sequence ID" value="NZ_CP017147.1"/>
</dbReference>
<organism evidence="2 3">
    <name type="scientific">Bosea vaviloviae</name>
    <dbReference type="NCBI Taxonomy" id="1526658"/>
    <lineage>
        <taxon>Bacteria</taxon>
        <taxon>Pseudomonadati</taxon>
        <taxon>Pseudomonadota</taxon>
        <taxon>Alphaproteobacteria</taxon>
        <taxon>Hyphomicrobiales</taxon>
        <taxon>Boseaceae</taxon>
        <taxon>Bosea</taxon>
    </lineage>
</organism>
<dbReference type="Proteomes" id="UP000094969">
    <property type="component" value="Chromosome"/>
</dbReference>
<dbReference type="EMBL" id="CP017147">
    <property type="protein sequence ID" value="AOO81261.1"/>
    <property type="molecule type" value="Genomic_DNA"/>
</dbReference>
<dbReference type="Pfam" id="PF12281">
    <property type="entry name" value="NTP_transf_8"/>
    <property type="match status" value="2"/>
</dbReference>
<dbReference type="InterPro" id="IPR058575">
    <property type="entry name" value="NTP_transf_8_dom"/>
</dbReference>
<evidence type="ECO:0000313" key="3">
    <source>
        <dbReference type="Proteomes" id="UP000094969"/>
    </source>
</evidence>